<dbReference type="SMART" id="SM00130">
    <property type="entry name" value="KR"/>
    <property type="match status" value="1"/>
</dbReference>
<evidence type="ECO:0000256" key="3">
    <source>
        <dbReference type="PROSITE-ProRule" id="PRU00121"/>
    </source>
</evidence>
<dbReference type="HOGENOM" id="CLU_478408_0_0_1"/>
<keyword evidence="4" id="KW-1133">Transmembrane helix</keyword>
<evidence type="ECO:0000313" key="6">
    <source>
        <dbReference type="EMBL" id="ESO99034.1"/>
    </source>
</evidence>
<dbReference type="KEGG" id="lgi:LOTGIDRAFT_174035"/>
<dbReference type="AlphaFoldDB" id="V4CB24"/>
<reference evidence="6 7" key="1">
    <citation type="journal article" date="2013" name="Nature">
        <title>Insights into bilaterian evolution from three spiralian genomes.</title>
        <authorList>
            <person name="Simakov O."/>
            <person name="Marletaz F."/>
            <person name="Cho S.J."/>
            <person name="Edsinger-Gonzales E."/>
            <person name="Havlak P."/>
            <person name="Hellsten U."/>
            <person name="Kuo D.H."/>
            <person name="Larsson T."/>
            <person name="Lv J."/>
            <person name="Arendt D."/>
            <person name="Savage R."/>
            <person name="Osoegawa K."/>
            <person name="de Jong P."/>
            <person name="Grimwood J."/>
            <person name="Chapman J.A."/>
            <person name="Shapiro H."/>
            <person name="Aerts A."/>
            <person name="Otillar R.P."/>
            <person name="Terry A.Y."/>
            <person name="Boore J.L."/>
            <person name="Grigoriev I.V."/>
            <person name="Lindberg D.R."/>
            <person name="Seaver E.C."/>
            <person name="Weisblat D.A."/>
            <person name="Putnam N.H."/>
            <person name="Rokhsar D.S."/>
        </authorList>
    </citation>
    <scope>NUCLEOTIDE SEQUENCE [LARGE SCALE GENOMIC DNA]</scope>
</reference>
<dbReference type="InterPro" id="IPR038178">
    <property type="entry name" value="Kringle_sf"/>
</dbReference>
<dbReference type="Gene3D" id="2.40.20.10">
    <property type="entry name" value="Plasminogen Kringle 4"/>
    <property type="match status" value="2"/>
</dbReference>
<organism evidence="6 7">
    <name type="scientific">Lottia gigantea</name>
    <name type="common">Giant owl limpet</name>
    <dbReference type="NCBI Taxonomy" id="225164"/>
    <lineage>
        <taxon>Eukaryota</taxon>
        <taxon>Metazoa</taxon>
        <taxon>Spiralia</taxon>
        <taxon>Lophotrochozoa</taxon>
        <taxon>Mollusca</taxon>
        <taxon>Gastropoda</taxon>
        <taxon>Patellogastropoda</taxon>
        <taxon>Lottioidea</taxon>
        <taxon>Lottiidae</taxon>
        <taxon>Lottia</taxon>
    </lineage>
</organism>
<dbReference type="InterPro" id="IPR050759">
    <property type="entry name" value="Serine_protease_kringle"/>
</dbReference>
<dbReference type="OrthoDB" id="5917794at2759"/>
<feature type="domain" description="Kringle" evidence="5">
    <location>
        <begin position="164"/>
        <end position="243"/>
    </location>
</feature>
<dbReference type="SUPFAM" id="SSF57440">
    <property type="entry name" value="Kringle-like"/>
    <property type="match status" value="2"/>
</dbReference>
<dbReference type="Proteomes" id="UP000030746">
    <property type="component" value="Unassembled WGS sequence"/>
</dbReference>
<proteinExistence type="predicted"/>
<evidence type="ECO:0000259" key="5">
    <source>
        <dbReference type="PROSITE" id="PS50070"/>
    </source>
</evidence>
<dbReference type="InterPro" id="IPR000001">
    <property type="entry name" value="Kringle"/>
</dbReference>
<dbReference type="InterPro" id="IPR018056">
    <property type="entry name" value="Kringle_CS"/>
</dbReference>
<dbReference type="CTD" id="20242597"/>
<keyword evidence="7" id="KW-1185">Reference proteome</keyword>
<keyword evidence="4" id="KW-0812">Transmembrane</keyword>
<dbReference type="PROSITE" id="PS00021">
    <property type="entry name" value="KRINGLE_1"/>
    <property type="match status" value="1"/>
</dbReference>
<sequence>MLTVIPELIVSGSIVNYTCQFNRSITLTAVCDSKIQSGARGPVIIRLVSSQDQSNTTHIIGTCGGIFEDLNDNETIFIECSSPTYYGFVINVGMVLEPGVTGFITVWDDLIPMQAYDVQNSYAFDQSMDTCQKLESGNMEIMGADAKNRTFIVLSVTIMLLDHECYRSHPSNYQGKMNFTWNDTSCERWDQIPTNLNFNMENLPDDSVKDAENYCRNPDNSASVPWCFVKNYTDRENCMVQKCSLFCSLSPDGTDYGGMQTQTPSKQSCVYWSDIEDTNKVQEYKKNFNTRRCRNYGDSFSSPWCFTNVSGQSFSACSMIHCAKTINTIQVSKPSMLAHSLYHPYCYWNRNTYDTNNAFIERFEMNVNTYSLQTRCLDGVNSMFCYGESDRILTHYHVDNCDTDTTTHSPTTELPFTLNFSKEANLKGVLSQTVSFNFTERVFVNGSNIILQSVSNLTKIKLPNLTDLPVDLPDELCNCLCVESQILDDVTLDKRIEDIVVSLSIEKSNLTRVMRRKISINDERPSVLYIGSGAVAIFSIFILLVISPDIIYLVNSFSGLIKNCRKNQHP</sequence>
<dbReference type="Pfam" id="PF00051">
    <property type="entry name" value="Kringle"/>
    <property type="match status" value="1"/>
</dbReference>
<feature type="disulfide bond" evidence="3">
    <location>
        <begin position="215"/>
        <end position="238"/>
    </location>
</feature>
<keyword evidence="4" id="KW-0472">Membrane</keyword>
<dbReference type="PROSITE" id="PS50070">
    <property type="entry name" value="KRINGLE_2"/>
    <property type="match status" value="2"/>
</dbReference>
<dbReference type="PANTHER" id="PTHR24261:SF7">
    <property type="entry name" value="KRINGLE DOMAIN-CONTAINING PROTEIN"/>
    <property type="match status" value="1"/>
</dbReference>
<keyword evidence="1 3" id="KW-0420">Kringle</keyword>
<evidence type="ECO:0000256" key="4">
    <source>
        <dbReference type="SAM" id="Phobius"/>
    </source>
</evidence>
<accession>V4CB24</accession>
<dbReference type="CDD" id="cd00108">
    <property type="entry name" value="KR"/>
    <property type="match status" value="1"/>
</dbReference>
<dbReference type="GeneID" id="20242597"/>
<evidence type="ECO:0000256" key="2">
    <source>
        <dbReference type="ARBA" id="ARBA00023157"/>
    </source>
</evidence>
<dbReference type="STRING" id="225164.V4CB24"/>
<keyword evidence="2 3" id="KW-1015">Disulfide bond</keyword>
<gene>
    <name evidence="6" type="ORF">LOTGIDRAFT_174035</name>
</gene>
<dbReference type="RefSeq" id="XP_009050314.1">
    <property type="nucleotide sequence ID" value="XM_009052066.1"/>
</dbReference>
<dbReference type="InterPro" id="IPR013806">
    <property type="entry name" value="Kringle-like"/>
</dbReference>
<feature type="transmembrane region" description="Helical" evidence="4">
    <location>
        <begin position="526"/>
        <end position="546"/>
    </location>
</feature>
<evidence type="ECO:0000313" key="7">
    <source>
        <dbReference type="Proteomes" id="UP000030746"/>
    </source>
</evidence>
<protein>
    <recommendedName>
        <fullName evidence="5">Kringle domain-containing protein</fullName>
    </recommendedName>
</protein>
<dbReference type="EMBL" id="KB201194">
    <property type="protein sequence ID" value="ESO99034.1"/>
    <property type="molecule type" value="Genomic_DNA"/>
</dbReference>
<comment type="caution">
    <text evidence="3">Lacks conserved residue(s) required for the propagation of feature annotation.</text>
</comment>
<evidence type="ECO:0000256" key="1">
    <source>
        <dbReference type="ARBA" id="ARBA00022572"/>
    </source>
</evidence>
<feature type="domain" description="Kringle" evidence="5">
    <location>
        <begin position="252"/>
        <end position="322"/>
    </location>
</feature>
<name>V4CB24_LOTGI</name>
<dbReference type="PANTHER" id="PTHR24261">
    <property type="entry name" value="PLASMINOGEN-RELATED"/>
    <property type="match status" value="1"/>
</dbReference>